<dbReference type="SUPFAM" id="SSF53448">
    <property type="entry name" value="Nucleotide-diphospho-sugar transferases"/>
    <property type="match status" value="1"/>
</dbReference>
<evidence type="ECO:0000313" key="4">
    <source>
        <dbReference type="Proteomes" id="UP001056455"/>
    </source>
</evidence>
<dbReference type="InterPro" id="IPR050834">
    <property type="entry name" value="Glycosyltransf_2"/>
</dbReference>
<dbReference type="PANTHER" id="PTHR43685">
    <property type="entry name" value="GLYCOSYLTRANSFERASE"/>
    <property type="match status" value="1"/>
</dbReference>
<gene>
    <name evidence="3" type="ORF">NF556_21135</name>
</gene>
<dbReference type="EC" id="2.4.-.-" evidence="3"/>
<dbReference type="PANTHER" id="PTHR43685:SF2">
    <property type="entry name" value="GLYCOSYLTRANSFERASE 2-LIKE DOMAIN-CONTAINING PROTEIN"/>
    <property type="match status" value="1"/>
</dbReference>
<dbReference type="Gene3D" id="3.90.550.10">
    <property type="entry name" value="Spore Coat Polysaccharide Biosynthesis Protein SpsA, Chain A"/>
    <property type="match status" value="1"/>
</dbReference>
<organism evidence="3 4">
    <name type="scientific">Ornithinimicrobium faecis</name>
    <dbReference type="NCBI Taxonomy" id="2934158"/>
    <lineage>
        <taxon>Bacteria</taxon>
        <taxon>Bacillati</taxon>
        <taxon>Actinomycetota</taxon>
        <taxon>Actinomycetes</taxon>
        <taxon>Micrococcales</taxon>
        <taxon>Ornithinimicrobiaceae</taxon>
        <taxon>Ornithinimicrobium</taxon>
    </lineage>
</organism>
<dbReference type="EMBL" id="CP099489">
    <property type="protein sequence ID" value="USQ80057.1"/>
    <property type="molecule type" value="Genomic_DNA"/>
</dbReference>
<feature type="region of interest" description="Disordered" evidence="1">
    <location>
        <begin position="982"/>
        <end position="1009"/>
    </location>
</feature>
<sequence>MTAGPRPTAGPVVATRDQVARDHTGFALRNPGALVSTALRTKSVHAREVLAELAWPGHGRDEVEDWARSGAPWPALVEGMDPSWVGSYGQVLALQTGLPDERAAGRAAIEAVVAAGHTDALPERVTELLLQLRVADRDATAARELVAHPAVREPMSEAVTTDLANPALFADGTSTLGWLGALERALGSEGMAPLALLPDPGGESTVFDRLSAPGASRVAATHLVTVLMSSFRPGPPLLTALRSLIEQTWDNLEILVVDDASGSEFAELLAQAERLDPRIRVIRKAVNGGTYRARNTGLRQARGDFFTVLDSDDWLHPQAIEVGVATMLAQPGTMATRGQGVRVSEQLELNRPGYLPRVTSAPSLLVRTHPVLDRIGYFDPTSKSADTEFARRIQAAFGEHAVHDLPVVVTFLRGGDTLSSSEFSRGWRHSARHAYKCAYTPWHQRIASGEEADSFVDPGAPRRFPEPRRWAKPLAPDLTAQRHIDLCLAGDWRRWGGPQASMMEEIAAARAGGLTVAIMHLEAFRFMTVKDFPLCDPVTELVNSGAVEWIHPDDDVDVDVLMIRYPPILQYPPLPGRRTLRAQHVLIMANQAPLEPDGSDQRYVVSDVTDRTRELFGQDPVWVPQGPVIRRVLLEQDPELALTPWDNPGLIDVDAWTVREHAAPGRDGAPVVVGRYSRDNVIKFAPTLADIHRGYDFPAGYEVRMMGAQNTLAKLLRAQEQTLEDLPDNWVVLRHKKIDVVEFLGELDFFLYLDNPAMHEAFGRTILEAAASGVLTIAHPKHEPVFGDTIDYALPGEAQGLIAAYVADPQLYADRVTRSRARVQERFGHQGFVARIRALLRPEPTQVATVETTVEGQGEEGHRVTRQVPLRSAADASRADHLRVVHVPGAEEVVAQWLGEQLALHPGDSLPDALLATAPPAVSSVVTTRDGLVHTATRAHGIRSVHEQQDLAASPVTREAQGGLSAITLPQGWAASEAWSVADPAVSAGPGTPPSDQPTGQAELGRYQS</sequence>
<protein>
    <submittedName>
        <fullName evidence="3">Glycosyltransferase</fullName>
        <ecNumber evidence="3">2.4.-.-</ecNumber>
    </submittedName>
</protein>
<dbReference type="InterPro" id="IPR001173">
    <property type="entry name" value="Glyco_trans_2-like"/>
</dbReference>
<evidence type="ECO:0000256" key="1">
    <source>
        <dbReference type="SAM" id="MobiDB-lite"/>
    </source>
</evidence>
<dbReference type="CDD" id="cd00761">
    <property type="entry name" value="Glyco_tranf_GTA_type"/>
    <property type="match status" value="1"/>
</dbReference>
<evidence type="ECO:0000313" key="3">
    <source>
        <dbReference type="EMBL" id="USQ80057.1"/>
    </source>
</evidence>
<keyword evidence="4" id="KW-1185">Reference proteome</keyword>
<evidence type="ECO:0000259" key="2">
    <source>
        <dbReference type="Pfam" id="PF00535"/>
    </source>
</evidence>
<dbReference type="Pfam" id="PF00535">
    <property type="entry name" value="Glycos_transf_2"/>
    <property type="match status" value="1"/>
</dbReference>
<accession>A0ABY4YTZ9</accession>
<name>A0ABY4YTZ9_9MICO</name>
<dbReference type="SUPFAM" id="SSF53756">
    <property type="entry name" value="UDP-Glycosyltransferase/glycogen phosphorylase"/>
    <property type="match status" value="1"/>
</dbReference>
<keyword evidence="3" id="KW-0328">Glycosyltransferase</keyword>
<reference evidence="3" key="1">
    <citation type="submission" date="2022-06" db="EMBL/GenBank/DDBJ databases">
        <title>Ornithinimicrobium HY1793.</title>
        <authorList>
            <person name="Huang Y."/>
        </authorList>
    </citation>
    <scope>NUCLEOTIDE SEQUENCE</scope>
    <source>
        <strain evidence="3">HY1793</strain>
    </source>
</reference>
<dbReference type="Gene3D" id="3.40.50.2000">
    <property type="entry name" value="Glycogen Phosphorylase B"/>
    <property type="match status" value="1"/>
</dbReference>
<dbReference type="GO" id="GO:0016757">
    <property type="term" value="F:glycosyltransferase activity"/>
    <property type="evidence" value="ECO:0007669"/>
    <property type="project" value="UniProtKB-KW"/>
</dbReference>
<keyword evidence="3" id="KW-0808">Transferase</keyword>
<dbReference type="InterPro" id="IPR029044">
    <property type="entry name" value="Nucleotide-diphossugar_trans"/>
</dbReference>
<feature type="domain" description="Glycosyltransferase 2-like" evidence="2">
    <location>
        <begin position="226"/>
        <end position="332"/>
    </location>
</feature>
<proteinExistence type="predicted"/>
<dbReference type="RefSeq" id="WP_252593350.1">
    <property type="nucleotide sequence ID" value="NZ_CP099489.1"/>
</dbReference>
<dbReference type="Proteomes" id="UP001056455">
    <property type="component" value="Chromosome"/>
</dbReference>